<sequence length="55" mass="6473">MRAMTRWADRLLEKVAPHTVARATDCDWETSCPNPTQARYCCYYPNGRRYCGRCQ</sequence>
<dbReference type="Proteomes" id="UP001589647">
    <property type="component" value="Unassembled WGS sequence"/>
</dbReference>
<dbReference type="RefSeq" id="WP_189647610.1">
    <property type="nucleotide sequence ID" value="NZ_BMRC01000005.1"/>
</dbReference>
<name>A0ABV5IXB5_9ACTN</name>
<evidence type="ECO:0000313" key="1">
    <source>
        <dbReference type="EMBL" id="MFB9208565.1"/>
    </source>
</evidence>
<keyword evidence="2" id="KW-1185">Reference proteome</keyword>
<dbReference type="EMBL" id="JBHMEI010000078">
    <property type="protein sequence ID" value="MFB9208565.1"/>
    <property type="molecule type" value="Genomic_DNA"/>
</dbReference>
<protein>
    <submittedName>
        <fullName evidence="1">Uncharacterized protein</fullName>
    </submittedName>
</protein>
<comment type="caution">
    <text evidence="1">The sequence shown here is derived from an EMBL/GenBank/DDBJ whole genome shotgun (WGS) entry which is preliminary data.</text>
</comment>
<reference evidence="1 2" key="1">
    <citation type="submission" date="2024-09" db="EMBL/GenBank/DDBJ databases">
        <authorList>
            <person name="Sun Q."/>
            <person name="Mori K."/>
        </authorList>
    </citation>
    <scope>NUCLEOTIDE SEQUENCE [LARGE SCALE GENOMIC DNA]</scope>
    <source>
        <strain evidence="1 2">CCM 3426</strain>
    </source>
</reference>
<accession>A0ABV5IXB5</accession>
<gene>
    <name evidence="1" type="ORF">ACFFV7_45800</name>
</gene>
<evidence type="ECO:0000313" key="2">
    <source>
        <dbReference type="Proteomes" id="UP001589647"/>
    </source>
</evidence>
<proteinExistence type="predicted"/>
<organism evidence="1 2">
    <name type="scientific">Nonomuraea spiralis</name>
    <dbReference type="NCBI Taxonomy" id="46182"/>
    <lineage>
        <taxon>Bacteria</taxon>
        <taxon>Bacillati</taxon>
        <taxon>Actinomycetota</taxon>
        <taxon>Actinomycetes</taxon>
        <taxon>Streptosporangiales</taxon>
        <taxon>Streptosporangiaceae</taxon>
        <taxon>Nonomuraea</taxon>
    </lineage>
</organism>